<feature type="compositionally biased region" description="Pro residues" evidence="1">
    <location>
        <begin position="263"/>
        <end position="275"/>
    </location>
</feature>
<organism evidence="3">
    <name type="scientific">freshwater metagenome</name>
    <dbReference type="NCBI Taxonomy" id="449393"/>
    <lineage>
        <taxon>unclassified sequences</taxon>
        <taxon>metagenomes</taxon>
        <taxon>ecological metagenomes</taxon>
    </lineage>
</organism>
<dbReference type="InterPro" id="IPR003961">
    <property type="entry name" value="FN3_dom"/>
</dbReference>
<evidence type="ECO:0000259" key="2">
    <source>
        <dbReference type="PROSITE" id="PS50853"/>
    </source>
</evidence>
<dbReference type="SMART" id="SM00060">
    <property type="entry name" value="FN3"/>
    <property type="match status" value="1"/>
</dbReference>
<feature type="compositionally biased region" description="Low complexity" evidence="1">
    <location>
        <begin position="175"/>
        <end position="189"/>
    </location>
</feature>
<dbReference type="CDD" id="cd00063">
    <property type="entry name" value="FN3"/>
    <property type="match status" value="1"/>
</dbReference>
<gene>
    <name evidence="3" type="ORF">UFOPK4092_01431</name>
</gene>
<dbReference type="InterPro" id="IPR013783">
    <property type="entry name" value="Ig-like_fold"/>
</dbReference>
<feature type="region of interest" description="Disordered" evidence="1">
    <location>
        <begin position="166"/>
        <end position="189"/>
    </location>
</feature>
<evidence type="ECO:0000256" key="1">
    <source>
        <dbReference type="SAM" id="MobiDB-lite"/>
    </source>
</evidence>
<dbReference type="SUPFAM" id="SSF49265">
    <property type="entry name" value="Fibronectin type III"/>
    <property type="match status" value="1"/>
</dbReference>
<dbReference type="Gene3D" id="2.60.40.10">
    <property type="entry name" value="Immunoglobulins"/>
    <property type="match status" value="1"/>
</dbReference>
<dbReference type="AlphaFoldDB" id="A0A6J7RKI4"/>
<dbReference type="EMBL" id="CAFBPJ010000212">
    <property type="protein sequence ID" value="CAB5028968.1"/>
    <property type="molecule type" value="Genomic_DNA"/>
</dbReference>
<feature type="region of interest" description="Disordered" evidence="1">
    <location>
        <begin position="255"/>
        <end position="278"/>
    </location>
</feature>
<sequence length="409" mass="41703">MKRNALAALSGITLALAIGLTAIGSATTAYAAESPGTVVAAAQTAAKPSILASSPRGLTVTGVHGSSVTIVTRSGPGSTTPITKSPDKSGRVTFSNLIAGANYVVVHDGKIIGSGTPVNAVGSATDLVVRTTSKNNTVKLDWSHKATKTNGGAGVTYVITAKPASGSGKTVTAEMTGTTTRSSSAAKSSMLSGLDPDALYVFTITPKNSAGTGKSSVARMERSLADITGIKSTGATEPVVVVIEVEPAEKPVAVKPTEAKPATPAPAPAPAPGPASPSTRTIYVCPDAYTETGSGVCEKTSAYTYTSIGYTYHSEPNYVQVQIGTTERSHPFDGNACGWGTLYGNTCYEYTAVYETRQQGTNQVKDATPAGYTDTGSTWSKKDSMPAGYTDNGSAWVQTAAKVAKVVPA</sequence>
<evidence type="ECO:0000313" key="3">
    <source>
        <dbReference type="EMBL" id="CAB5028968.1"/>
    </source>
</evidence>
<proteinExistence type="predicted"/>
<feature type="domain" description="Fibronectin type-III" evidence="2">
    <location>
        <begin position="123"/>
        <end position="226"/>
    </location>
</feature>
<dbReference type="Pfam" id="PF00041">
    <property type="entry name" value="fn3"/>
    <property type="match status" value="1"/>
</dbReference>
<dbReference type="PROSITE" id="PS50853">
    <property type="entry name" value="FN3"/>
    <property type="match status" value="1"/>
</dbReference>
<reference evidence="3" key="1">
    <citation type="submission" date="2020-05" db="EMBL/GenBank/DDBJ databases">
        <authorList>
            <person name="Chiriac C."/>
            <person name="Salcher M."/>
            <person name="Ghai R."/>
            <person name="Kavagutti S V."/>
        </authorList>
    </citation>
    <scope>NUCLEOTIDE SEQUENCE</scope>
</reference>
<dbReference type="InterPro" id="IPR036116">
    <property type="entry name" value="FN3_sf"/>
</dbReference>
<protein>
    <submittedName>
        <fullName evidence="3">Unannotated protein</fullName>
    </submittedName>
</protein>
<name>A0A6J7RKI4_9ZZZZ</name>
<accession>A0A6J7RKI4</accession>